<keyword evidence="1" id="KW-0812">Transmembrane</keyword>
<organism evidence="2 3">
    <name type="scientific">Oikeobacillus pervagus</name>
    <dbReference type="NCBI Taxonomy" id="1325931"/>
    <lineage>
        <taxon>Bacteria</taxon>
        <taxon>Bacillati</taxon>
        <taxon>Bacillota</taxon>
        <taxon>Bacilli</taxon>
        <taxon>Bacillales</taxon>
        <taxon>Bacillaceae</taxon>
        <taxon>Oikeobacillus</taxon>
    </lineage>
</organism>
<protein>
    <submittedName>
        <fullName evidence="2">Na+-transporting NADH:ubiquinone oxidoreductase subunit NqrC</fullName>
    </submittedName>
</protein>
<accession>A0AAJ1WFD1</accession>
<name>A0AAJ1WFD1_9BACI</name>
<gene>
    <name evidence="2" type="ORF">J2S13_000191</name>
</gene>
<comment type="caution">
    <text evidence="2">The sequence shown here is derived from an EMBL/GenBank/DDBJ whole genome shotgun (WGS) entry which is preliminary data.</text>
</comment>
<reference evidence="2" key="1">
    <citation type="submission" date="2023-07" db="EMBL/GenBank/DDBJ databases">
        <title>Genomic Encyclopedia of Type Strains, Phase IV (KMG-IV): sequencing the most valuable type-strain genomes for metagenomic binning, comparative biology and taxonomic classification.</title>
        <authorList>
            <person name="Goeker M."/>
        </authorList>
    </citation>
    <scope>NUCLEOTIDE SEQUENCE</scope>
    <source>
        <strain evidence="2">DSM 23947</strain>
    </source>
</reference>
<evidence type="ECO:0000256" key="1">
    <source>
        <dbReference type="SAM" id="Phobius"/>
    </source>
</evidence>
<feature type="transmembrane region" description="Helical" evidence="1">
    <location>
        <begin position="12"/>
        <end position="30"/>
    </location>
</feature>
<evidence type="ECO:0000313" key="2">
    <source>
        <dbReference type="EMBL" id="MDQ0213797.1"/>
    </source>
</evidence>
<proteinExistence type="predicted"/>
<dbReference type="EMBL" id="JAUSUC010000001">
    <property type="protein sequence ID" value="MDQ0213797.1"/>
    <property type="molecule type" value="Genomic_DNA"/>
</dbReference>
<sequence>MRNKRIQKTVVYLMILAMVASTVMAGLAMFF</sequence>
<evidence type="ECO:0000313" key="3">
    <source>
        <dbReference type="Proteomes" id="UP001237207"/>
    </source>
</evidence>
<keyword evidence="3" id="KW-1185">Reference proteome</keyword>
<keyword evidence="1" id="KW-0472">Membrane</keyword>
<dbReference type="RefSeq" id="WP_307255785.1">
    <property type="nucleotide sequence ID" value="NZ_JAUSUC010000001.1"/>
</dbReference>
<dbReference type="NCBIfam" id="NF033880">
    <property type="entry name" value="Prli42"/>
    <property type="match status" value="1"/>
</dbReference>
<dbReference type="AlphaFoldDB" id="A0AAJ1WFD1"/>
<dbReference type="Proteomes" id="UP001237207">
    <property type="component" value="Unassembled WGS sequence"/>
</dbReference>
<keyword evidence="1" id="KW-1133">Transmembrane helix</keyword>
<dbReference type="InterPro" id="IPR049722">
    <property type="entry name" value="Prli42-like"/>
</dbReference>